<feature type="compositionally biased region" description="Basic and acidic residues" evidence="1">
    <location>
        <begin position="886"/>
        <end position="895"/>
    </location>
</feature>
<gene>
    <name evidence="3" type="ORF">FSCOSCO3_A017157</name>
</gene>
<feature type="compositionally biased region" description="Basic and acidic residues" evidence="1">
    <location>
        <begin position="573"/>
        <end position="597"/>
    </location>
</feature>
<protein>
    <submittedName>
        <fullName evidence="3">Uncharacterized protein C3orf20-like</fullName>
    </submittedName>
</protein>
<reference evidence="3 4" key="1">
    <citation type="submission" date="2024-01" db="EMBL/GenBank/DDBJ databases">
        <authorList>
            <person name="Alioto T."/>
            <person name="Alioto T."/>
            <person name="Gomez Garrido J."/>
        </authorList>
    </citation>
    <scope>NUCLEOTIDE SEQUENCE [LARGE SCALE GENOMIC DNA]</scope>
</reference>
<dbReference type="InterPro" id="IPR029281">
    <property type="entry name" value="FAM194_C"/>
</dbReference>
<dbReference type="Proteomes" id="UP001314229">
    <property type="component" value="Unassembled WGS sequence"/>
</dbReference>
<dbReference type="AlphaFoldDB" id="A0AAV1NQ77"/>
<proteinExistence type="predicted"/>
<sequence length="911" mass="101848">MTSFGALTECSTGPLYFFDQPTRRNRIKRTRSSILYFNVANEGEQLEQAIKSLDPDNGNKEGKSDEPTQRLTGETCGDGKPDTSSAVGGALNMKNHDPMDTYKRAAPLLLNELARLLSQHKWTEEGCLPHGIVNILNYSWQDLTAGAAHLKSPRWTDRRRKSKESLKFDKASRQVSADDEMEIGESNSFVGHISPPERKTQHSSNPRMKKRKSNSSRAHTSTTISFSISSSSCKDPGWIIQPKQPSCDARQRMSLCQWVVERLQAARNPEKLHTAEQDLNKPLILRHYGDAKAKLKDKRTRSKPSTLVNGMPQIPEAKQQDPARKKLHYRINDGSSFIYYPSGCMAVCQSHSGLPCRGLYTNVFSDSECPVILATITAFGCGSVTHPLSSAITAVWDQDGGFICDHCGSITKEWSWQTDRTPREKIVIHLSDLISVLLLSGTSAMLSFRCDDESVRLPLSALSNMNPSKEMVSVCSQDVFQMVREVEGLEEPSAQWRRGGHAGRDLKRLQQRARKALDDWLDYYRVAIGIKYPDTKRMPDAPLRTRLRKEVQLATLPSLNPPECADAEPVQQEESRSELQELHRETTAERPPAERPMDSSVKLPRTSKKRAKEESCVTQIGPLQIHGNIKLESVIIPNNPELSGLSAITRCPAQSSFTPSIPLTVCPPLLRAAMLGEGGRRRCCCSTTVMPVVTDLEYDAFVMGQPPHSQQILVVCVTPQCQPINTHSAPHQDALEHLYKRRNKHRTMPCTQCQMDSFRLVRYETSTGKSSCGVENILLQQRHNAAPGMILMYIRGKLLFVGYICSGHSCSVRDLQKQISRTRGDYRLGLSLPSDYKFSDTVNIPAATDAPISQDATLTRDDTTLSALVEMEKANDTRNNQVPEASHQRQRDFSIKPKKTPAFPHVPVIMH</sequence>
<evidence type="ECO:0000313" key="3">
    <source>
        <dbReference type="EMBL" id="CAK6961635.1"/>
    </source>
</evidence>
<keyword evidence="4" id="KW-1185">Reference proteome</keyword>
<dbReference type="PANTHER" id="PTHR23093">
    <property type="entry name" value="SIMILAR TO CHROMOSOME 3 OPEN READING FRAME 20"/>
    <property type="match status" value="1"/>
</dbReference>
<dbReference type="Pfam" id="PF14977">
    <property type="entry name" value="FAM194"/>
    <property type="match status" value="1"/>
</dbReference>
<comment type="caution">
    <text evidence="3">The sequence shown here is derived from an EMBL/GenBank/DDBJ whole genome shotgun (WGS) entry which is preliminary data.</text>
</comment>
<feature type="domain" description="FAM194 C-terminal" evidence="2">
    <location>
        <begin position="322"/>
        <end position="478"/>
    </location>
</feature>
<feature type="region of interest" description="Disordered" evidence="1">
    <location>
        <begin position="554"/>
        <end position="614"/>
    </location>
</feature>
<feature type="compositionally biased region" description="Basic and acidic residues" evidence="1">
    <location>
        <begin position="163"/>
        <end position="172"/>
    </location>
</feature>
<feature type="compositionally biased region" description="Basic and acidic residues" evidence="1">
    <location>
        <begin position="53"/>
        <end position="68"/>
    </location>
</feature>
<dbReference type="PANTHER" id="PTHR23093:SF16">
    <property type="entry name" value="FAM194 C-TERMINAL DOMAIN-CONTAINING PROTEIN"/>
    <property type="match status" value="1"/>
</dbReference>
<organism evidence="3 4">
    <name type="scientific">Scomber scombrus</name>
    <name type="common">Atlantic mackerel</name>
    <name type="synonym">Scomber vernalis</name>
    <dbReference type="NCBI Taxonomy" id="13677"/>
    <lineage>
        <taxon>Eukaryota</taxon>
        <taxon>Metazoa</taxon>
        <taxon>Chordata</taxon>
        <taxon>Craniata</taxon>
        <taxon>Vertebrata</taxon>
        <taxon>Euteleostomi</taxon>
        <taxon>Actinopterygii</taxon>
        <taxon>Neopterygii</taxon>
        <taxon>Teleostei</taxon>
        <taxon>Neoteleostei</taxon>
        <taxon>Acanthomorphata</taxon>
        <taxon>Pelagiaria</taxon>
        <taxon>Scombriformes</taxon>
        <taxon>Scombridae</taxon>
        <taxon>Scomber</taxon>
    </lineage>
</organism>
<feature type="region of interest" description="Disordered" evidence="1">
    <location>
        <begin position="873"/>
        <end position="900"/>
    </location>
</feature>
<evidence type="ECO:0000313" key="4">
    <source>
        <dbReference type="Proteomes" id="UP001314229"/>
    </source>
</evidence>
<accession>A0AAV1NQ77</accession>
<dbReference type="EMBL" id="CAWUFR010000051">
    <property type="protein sequence ID" value="CAK6961635.1"/>
    <property type="molecule type" value="Genomic_DNA"/>
</dbReference>
<evidence type="ECO:0000256" key="1">
    <source>
        <dbReference type="SAM" id="MobiDB-lite"/>
    </source>
</evidence>
<evidence type="ECO:0000259" key="2">
    <source>
        <dbReference type="Pfam" id="PF14977"/>
    </source>
</evidence>
<feature type="region of interest" description="Disordered" evidence="1">
    <location>
        <begin position="150"/>
        <end position="223"/>
    </location>
</feature>
<name>A0AAV1NQ77_SCOSC</name>
<feature type="region of interest" description="Disordered" evidence="1">
    <location>
        <begin position="52"/>
        <end position="84"/>
    </location>
</feature>